<organism evidence="6 7">
    <name type="scientific">Undibacterium hunanense</name>
    <dbReference type="NCBI Taxonomy" id="2762292"/>
    <lineage>
        <taxon>Bacteria</taxon>
        <taxon>Pseudomonadati</taxon>
        <taxon>Pseudomonadota</taxon>
        <taxon>Betaproteobacteria</taxon>
        <taxon>Burkholderiales</taxon>
        <taxon>Oxalobacteraceae</taxon>
        <taxon>Undibacterium</taxon>
    </lineage>
</organism>
<keyword evidence="3" id="KW-0804">Transcription</keyword>
<keyword evidence="1" id="KW-0805">Transcription regulation</keyword>
<evidence type="ECO:0000259" key="4">
    <source>
        <dbReference type="PROSITE" id="PS50042"/>
    </source>
</evidence>
<dbReference type="PANTHER" id="PTHR24567:SF74">
    <property type="entry name" value="HTH-TYPE TRANSCRIPTIONAL REGULATOR ARCR"/>
    <property type="match status" value="1"/>
</dbReference>
<dbReference type="InterPro" id="IPR050397">
    <property type="entry name" value="Env_Response_Regulators"/>
</dbReference>
<comment type="caution">
    <text evidence="6">The sequence shown here is derived from an EMBL/GenBank/DDBJ whole genome shotgun (WGS) entry which is preliminary data.</text>
</comment>
<evidence type="ECO:0000313" key="6">
    <source>
        <dbReference type="EMBL" id="MBC3916924.1"/>
    </source>
</evidence>
<dbReference type="PROSITE" id="PS50042">
    <property type="entry name" value="CNMP_BINDING_3"/>
    <property type="match status" value="1"/>
</dbReference>
<name>A0ABR6ZM09_9BURK</name>
<dbReference type="Gene3D" id="1.10.10.10">
    <property type="entry name" value="Winged helix-like DNA-binding domain superfamily/Winged helix DNA-binding domain"/>
    <property type="match status" value="1"/>
</dbReference>
<keyword evidence="2" id="KW-0238">DNA-binding</keyword>
<dbReference type="PANTHER" id="PTHR24567">
    <property type="entry name" value="CRP FAMILY TRANSCRIPTIONAL REGULATORY PROTEIN"/>
    <property type="match status" value="1"/>
</dbReference>
<dbReference type="Pfam" id="PF00027">
    <property type="entry name" value="cNMP_binding"/>
    <property type="match status" value="1"/>
</dbReference>
<accession>A0ABR6ZM09</accession>
<dbReference type="InterPro" id="IPR014710">
    <property type="entry name" value="RmlC-like_jellyroll"/>
</dbReference>
<feature type="domain" description="Cyclic nucleotide-binding" evidence="4">
    <location>
        <begin position="16"/>
        <end position="122"/>
    </location>
</feature>
<dbReference type="EMBL" id="JACOGF010000002">
    <property type="protein sequence ID" value="MBC3916924.1"/>
    <property type="molecule type" value="Genomic_DNA"/>
</dbReference>
<dbReference type="PROSITE" id="PS51063">
    <property type="entry name" value="HTH_CRP_2"/>
    <property type="match status" value="1"/>
</dbReference>
<evidence type="ECO:0000256" key="3">
    <source>
        <dbReference type="ARBA" id="ARBA00023163"/>
    </source>
</evidence>
<dbReference type="SUPFAM" id="SSF46785">
    <property type="entry name" value="Winged helix' DNA-binding domain"/>
    <property type="match status" value="1"/>
</dbReference>
<dbReference type="CDD" id="cd00038">
    <property type="entry name" value="CAP_ED"/>
    <property type="match status" value="1"/>
</dbReference>
<dbReference type="SUPFAM" id="SSF51206">
    <property type="entry name" value="cAMP-binding domain-like"/>
    <property type="match status" value="1"/>
</dbReference>
<evidence type="ECO:0000259" key="5">
    <source>
        <dbReference type="PROSITE" id="PS51063"/>
    </source>
</evidence>
<dbReference type="InterPro" id="IPR012318">
    <property type="entry name" value="HTH_CRP"/>
</dbReference>
<dbReference type="InterPro" id="IPR036388">
    <property type="entry name" value="WH-like_DNA-bd_sf"/>
</dbReference>
<dbReference type="InterPro" id="IPR036390">
    <property type="entry name" value="WH_DNA-bd_sf"/>
</dbReference>
<dbReference type="Gene3D" id="2.60.120.10">
    <property type="entry name" value="Jelly Rolls"/>
    <property type="match status" value="1"/>
</dbReference>
<evidence type="ECO:0000256" key="1">
    <source>
        <dbReference type="ARBA" id="ARBA00023015"/>
    </source>
</evidence>
<dbReference type="Pfam" id="PF13545">
    <property type="entry name" value="HTH_Crp_2"/>
    <property type="match status" value="1"/>
</dbReference>
<dbReference type="Proteomes" id="UP000650424">
    <property type="component" value="Unassembled WGS sequence"/>
</dbReference>
<dbReference type="InterPro" id="IPR018490">
    <property type="entry name" value="cNMP-bd_dom_sf"/>
</dbReference>
<gene>
    <name evidence="6" type="ORF">H8L32_05495</name>
</gene>
<feature type="domain" description="HTH crp-type" evidence="5">
    <location>
        <begin position="149"/>
        <end position="220"/>
    </location>
</feature>
<proteinExistence type="predicted"/>
<dbReference type="InterPro" id="IPR000595">
    <property type="entry name" value="cNMP-bd_dom"/>
</dbReference>
<keyword evidence="7" id="KW-1185">Reference proteome</keyword>
<dbReference type="SMART" id="SM00100">
    <property type="entry name" value="cNMP"/>
    <property type="match status" value="1"/>
</dbReference>
<evidence type="ECO:0000256" key="2">
    <source>
        <dbReference type="ARBA" id="ARBA00023125"/>
    </source>
</evidence>
<sequence>MTPDDSTMHILLGDPWFAALPARDRKAMVAAGEHLRLRPGEMLFRQGDMPSGFYAVISGSIKMSTLSAGGREAILIILDAATWFGEISLIDGEPRTHDATALDEVELLVLPPAIFTVLMQRTVFATAIAQMLARRIRLLYGIVEDGGLRSVRARVARRLLLLADVANRQQGENALVKVTQESLAMMLGITRQTLSKELQFFSQNALIRLAYGKIEIRSESRLASLCDKD</sequence>
<evidence type="ECO:0000313" key="7">
    <source>
        <dbReference type="Proteomes" id="UP000650424"/>
    </source>
</evidence>
<reference evidence="6 7" key="1">
    <citation type="submission" date="2020-08" db="EMBL/GenBank/DDBJ databases">
        <title>Novel species isolated from subtropical streams in China.</title>
        <authorList>
            <person name="Lu H."/>
        </authorList>
    </citation>
    <scope>NUCLEOTIDE SEQUENCE [LARGE SCALE GENOMIC DNA]</scope>
    <source>
        <strain evidence="6 7">CY18W</strain>
    </source>
</reference>
<protein>
    <submittedName>
        <fullName evidence="6">Crp/Fnr family transcriptional regulator</fullName>
    </submittedName>
</protein>